<dbReference type="KEGG" id="mrr:Moror_15138"/>
<reference evidence="3 4" key="1">
    <citation type="journal article" date="2014" name="BMC Genomics">
        <title>Genome and secretome analysis of the hemibiotrophic fungal pathogen, Moniliophthora roreri, which causes frosty pod rot disease of cacao: mechanisms of the biotrophic and necrotrophic phases.</title>
        <authorList>
            <person name="Meinhardt L.W."/>
            <person name="Costa G.G.L."/>
            <person name="Thomazella D.P.T."/>
            <person name="Teixeira P.J.P.L."/>
            <person name="Carazzolle M.F."/>
            <person name="Schuster S.C."/>
            <person name="Carlson J.E."/>
            <person name="Guiltinan M.J."/>
            <person name="Mieczkowski P."/>
            <person name="Farmer A."/>
            <person name="Ramaraj T."/>
            <person name="Crozier J."/>
            <person name="Davis R.E."/>
            <person name="Shao J."/>
            <person name="Melnick R.L."/>
            <person name="Pereira G.A.G."/>
            <person name="Bailey B.A."/>
        </authorList>
    </citation>
    <scope>NUCLEOTIDE SEQUENCE [LARGE SCALE GENOMIC DNA]</scope>
    <source>
        <strain evidence="3 4">MCA 2997</strain>
    </source>
</reference>
<comment type="caution">
    <text evidence="3">The sequence shown here is derived from an EMBL/GenBank/DDBJ whole genome shotgun (WGS) entry which is preliminary data.</text>
</comment>
<sequence>MFNNVHRFSIHSSNLNHVRRDQINFNMVQDHAALDILSEAIADVGATHNSAERYPPPRCHSETQQEIKADILQWCCSPSGNANVFWVHGPAGIGKSAIAQTITELVESKGLLAASFFFSRNNKKRSNVTYLVSTIAYQLACKVSELNDAMTRIIQQHPRILDSSFDVQFRDLLVKAYQVAVELHGQQWINCLTRRVIIIDALDECEIWSTVQ</sequence>
<dbReference type="OrthoDB" id="3040368at2759"/>
<keyword evidence="4" id="KW-1185">Reference proteome</keyword>
<name>V2WIY0_MONRO</name>
<dbReference type="PANTHER" id="PTHR10039">
    <property type="entry name" value="AMELOGENIN"/>
    <property type="match status" value="1"/>
</dbReference>
<evidence type="ECO:0000313" key="4">
    <source>
        <dbReference type="Proteomes" id="UP000017559"/>
    </source>
</evidence>
<protein>
    <submittedName>
        <fullName evidence="3">Nwd2</fullName>
    </submittedName>
</protein>
<dbReference type="InterPro" id="IPR056884">
    <property type="entry name" value="NPHP3-like_N"/>
</dbReference>
<accession>V2WIY0</accession>
<dbReference type="PANTHER" id="PTHR10039:SF16">
    <property type="entry name" value="GPI INOSITOL-DEACYLASE"/>
    <property type="match status" value="1"/>
</dbReference>
<dbReference type="Proteomes" id="UP000017559">
    <property type="component" value="Unassembled WGS sequence"/>
</dbReference>
<evidence type="ECO:0000313" key="3">
    <source>
        <dbReference type="EMBL" id="ESK86793.1"/>
    </source>
</evidence>
<dbReference type="Gene3D" id="3.40.50.300">
    <property type="entry name" value="P-loop containing nucleotide triphosphate hydrolases"/>
    <property type="match status" value="1"/>
</dbReference>
<dbReference type="HOGENOM" id="CLU_000288_6_8_1"/>
<keyword evidence="1" id="KW-0677">Repeat</keyword>
<dbReference type="SUPFAM" id="SSF52540">
    <property type="entry name" value="P-loop containing nucleoside triphosphate hydrolases"/>
    <property type="match status" value="1"/>
</dbReference>
<evidence type="ECO:0000259" key="2">
    <source>
        <dbReference type="Pfam" id="PF24883"/>
    </source>
</evidence>
<evidence type="ECO:0000256" key="1">
    <source>
        <dbReference type="ARBA" id="ARBA00022737"/>
    </source>
</evidence>
<dbReference type="AlphaFoldDB" id="V2WIY0"/>
<dbReference type="InterPro" id="IPR027417">
    <property type="entry name" value="P-loop_NTPase"/>
</dbReference>
<feature type="domain" description="Nephrocystin 3-like N-terminal" evidence="2">
    <location>
        <begin position="70"/>
        <end position="206"/>
    </location>
</feature>
<gene>
    <name evidence="3" type="ORF">Moror_15138</name>
</gene>
<dbReference type="Pfam" id="PF24883">
    <property type="entry name" value="NPHP3_N"/>
    <property type="match status" value="1"/>
</dbReference>
<organism evidence="3 4">
    <name type="scientific">Moniliophthora roreri (strain MCA 2997)</name>
    <name type="common">Cocoa frosty pod rot fungus</name>
    <name type="synonym">Crinipellis roreri</name>
    <dbReference type="NCBI Taxonomy" id="1381753"/>
    <lineage>
        <taxon>Eukaryota</taxon>
        <taxon>Fungi</taxon>
        <taxon>Dikarya</taxon>
        <taxon>Basidiomycota</taxon>
        <taxon>Agaricomycotina</taxon>
        <taxon>Agaricomycetes</taxon>
        <taxon>Agaricomycetidae</taxon>
        <taxon>Agaricales</taxon>
        <taxon>Marasmiineae</taxon>
        <taxon>Marasmiaceae</taxon>
        <taxon>Moniliophthora</taxon>
    </lineage>
</organism>
<proteinExistence type="predicted"/>
<dbReference type="EMBL" id="AWSO01000884">
    <property type="protein sequence ID" value="ESK86793.1"/>
    <property type="molecule type" value="Genomic_DNA"/>
</dbReference>